<name>A0A2T7FB90_9POAL</name>
<dbReference type="SUPFAM" id="SSF50965">
    <property type="entry name" value="Galactose oxidase, central domain"/>
    <property type="match status" value="1"/>
</dbReference>
<keyword evidence="2" id="KW-1185">Reference proteome</keyword>
<proteinExistence type="predicted"/>
<sequence>MAFSSSSLLQISSPFSFWCGQEVDGGGRRADGGGATNRTEQCLPPVVFRLEAPHACFGQFAAFGTKIMFMGTIHNPWRTVPMYDVRTRALTSAPRRDSEPNPFSHAYVQVGGKLFILDNGVFEMLQPPPPPPLDGALLEIKFDWSWSALPMPSYHDDVVSYAVRPDERAMVFGAMAKHSLKKGNVIKHATFSFDIESSRWTRHGAWGRVAVQRSRPPACKLSKEKLFRVDPAEKHIGATLVYVGDDRARFCLVQCLSVDDRQGGGGGGGGIWKESMPEQRRYLLRVATFSLKYDKNIDLRATNTA</sequence>
<reference evidence="1 2" key="1">
    <citation type="submission" date="2018-04" db="EMBL/GenBank/DDBJ databases">
        <title>WGS assembly of Panicum hallii var. hallii HAL2.</title>
        <authorList>
            <person name="Lovell J."/>
            <person name="Jenkins J."/>
            <person name="Lowry D."/>
            <person name="Mamidi S."/>
            <person name="Sreedasyam A."/>
            <person name="Weng X."/>
            <person name="Barry K."/>
            <person name="Bonette J."/>
            <person name="Campitelli B."/>
            <person name="Daum C."/>
            <person name="Gordon S."/>
            <person name="Gould B."/>
            <person name="Lipzen A."/>
            <person name="MacQueen A."/>
            <person name="Palacio-Mejia J."/>
            <person name="Plott C."/>
            <person name="Shakirov E."/>
            <person name="Shu S."/>
            <person name="Yoshinaga Y."/>
            <person name="Zane M."/>
            <person name="Rokhsar D."/>
            <person name="Grimwood J."/>
            <person name="Schmutz J."/>
            <person name="Juenger T."/>
        </authorList>
    </citation>
    <scope>NUCLEOTIDE SEQUENCE [LARGE SCALE GENOMIC DNA]</scope>
    <source>
        <strain evidence="2">cv. HAL2</strain>
    </source>
</reference>
<dbReference type="EMBL" id="CM009749">
    <property type="protein sequence ID" value="PUZ77347.1"/>
    <property type="molecule type" value="Genomic_DNA"/>
</dbReference>
<evidence type="ECO:0000313" key="1">
    <source>
        <dbReference type="EMBL" id="PUZ77347.1"/>
    </source>
</evidence>
<dbReference type="Gramene" id="PUZ77347">
    <property type="protein sequence ID" value="PUZ77347"/>
    <property type="gene ID" value="GQ55_1G363900"/>
</dbReference>
<dbReference type="InterPro" id="IPR011043">
    <property type="entry name" value="Gal_Oxase/kelch_b-propeller"/>
</dbReference>
<accession>A0A2T7FB90</accession>
<dbReference type="OrthoDB" id="682031at2759"/>
<dbReference type="Pfam" id="PF07893">
    <property type="entry name" value="DUF1668"/>
    <property type="match status" value="1"/>
</dbReference>
<dbReference type="PANTHER" id="PTHR33085:SF123">
    <property type="entry name" value="OS02G0604200 PROTEIN"/>
    <property type="match status" value="1"/>
</dbReference>
<organism evidence="1 2">
    <name type="scientific">Panicum hallii var. hallii</name>
    <dbReference type="NCBI Taxonomy" id="1504633"/>
    <lineage>
        <taxon>Eukaryota</taxon>
        <taxon>Viridiplantae</taxon>
        <taxon>Streptophyta</taxon>
        <taxon>Embryophyta</taxon>
        <taxon>Tracheophyta</taxon>
        <taxon>Spermatophyta</taxon>
        <taxon>Magnoliopsida</taxon>
        <taxon>Liliopsida</taxon>
        <taxon>Poales</taxon>
        <taxon>Poaceae</taxon>
        <taxon>PACMAD clade</taxon>
        <taxon>Panicoideae</taxon>
        <taxon>Panicodae</taxon>
        <taxon>Paniceae</taxon>
        <taxon>Panicinae</taxon>
        <taxon>Panicum</taxon>
        <taxon>Panicum sect. Panicum</taxon>
    </lineage>
</organism>
<gene>
    <name evidence="1" type="ORF">GQ55_1G363900</name>
</gene>
<protein>
    <submittedName>
        <fullName evidence="1">Uncharacterized protein</fullName>
    </submittedName>
</protein>
<evidence type="ECO:0000313" key="2">
    <source>
        <dbReference type="Proteomes" id="UP000244336"/>
    </source>
</evidence>
<dbReference type="PANTHER" id="PTHR33085">
    <property type="entry name" value="OS12G0113100 PROTEIN-RELATED"/>
    <property type="match status" value="1"/>
</dbReference>
<dbReference type="InterPro" id="IPR012871">
    <property type="entry name" value="DUF1668_ORYSA"/>
</dbReference>
<dbReference type="Proteomes" id="UP000244336">
    <property type="component" value="Chromosome 1"/>
</dbReference>
<dbReference type="AlphaFoldDB" id="A0A2T7FB90"/>